<keyword evidence="3" id="KW-1185">Reference proteome</keyword>
<proteinExistence type="predicted"/>
<dbReference type="AlphaFoldDB" id="A0A2K8T8Y0"/>
<accession>A0A2K8T8Y0</accession>
<reference evidence="2 3" key="1">
    <citation type="submission" date="2017-11" db="EMBL/GenBank/DDBJ databases">
        <title>Complete genome of a free-living desiccation-tolerant cyanobacterium and its photosynthetic adaptation to extreme terrestrial habitat.</title>
        <authorList>
            <person name="Shang J."/>
        </authorList>
    </citation>
    <scope>NUCLEOTIDE SEQUENCE [LARGE SCALE GENOMIC DNA]</scope>
    <source>
        <strain evidence="2 3">CCNUN1</strain>
        <plasmid evidence="3">pnfsy08</plasmid>
    </source>
</reference>
<protein>
    <submittedName>
        <fullName evidence="2">Uncharacterized protein</fullName>
    </submittedName>
</protein>
<evidence type="ECO:0000313" key="2">
    <source>
        <dbReference type="EMBL" id="AUB44148.1"/>
    </source>
</evidence>
<feature type="region of interest" description="Disordered" evidence="1">
    <location>
        <begin position="1"/>
        <end position="37"/>
    </location>
</feature>
<name>A0A2K8T8Y0_9NOSO</name>
<geneLocation type="plasmid" evidence="3">
    <name>pnfsy08</name>
</geneLocation>
<keyword evidence="2" id="KW-0614">Plasmid</keyword>
<sequence length="37" mass="3922">MECSTSDAYGGLRLRDHQPQNGGSNPDDFVKKKGVGG</sequence>
<evidence type="ECO:0000313" key="3">
    <source>
        <dbReference type="Proteomes" id="UP000232003"/>
    </source>
</evidence>
<organism evidence="2 3">
    <name type="scientific">Nostoc flagelliforme CCNUN1</name>
    <dbReference type="NCBI Taxonomy" id="2038116"/>
    <lineage>
        <taxon>Bacteria</taxon>
        <taxon>Bacillati</taxon>
        <taxon>Cyanobacteriota</taxon>
        <taxon>Cyanophyceae</taxon>
        <taxon>Nostocales</taxon>
        <taxon>Nostocaceae</taxon>
        <taxon>Nostoc</taxon>
    </lineage>
</organism>
<evidence type="ECO:0000256" key="1">
    <source>
        <dbReference type="SAM" id="MobiDB-lite"/>
    </source>
</evidence>
<dbReference type="Proteomes" id="UP000232003">
    <property type="component" value="Plasmid pNFSY08"/>
</dbReference>
<gene>
    <name evidence="2" type="ORF">COO91_10368</name>
</gene>
<dbReference type="KEGG" id="nfl:COO91_10368"/>
<dbReference type="EMBL" id="CP024793">
    <property type="protein sequence ID" value="AUB44148.1"/>
    <property type="molecule type" value="Genomic_DNA"/>
</dbReference>